<dbReference type="EMBL" id="JANTQA010000076">
    <property type="protein sequence ID" value="KAJ3423616.1"/>
    <property type="molecule type" value="Genomic_DNA"/>
</dbReference>
<keyword evidence="2" id="KW-0812">Transmembrane</keyword>
<name>A0AAV7Y180_9EUKA</name>
<accession>A0AAV7Y180</accession>
<organism evidence="3 4">
    <name type="scientific">Anaeramoeba flamelloides</name>
    <dbReference type="NCBI Taxonomy" id="1746091"/>
    <lineage>
        <taxon>Eukaryota</taxon>
        <taxon>Metamonada</taxon>
        <taxon>Anaeramoebidae</taxon>
        <taxon>Anaeramoeba</taxon>
    </lineage>
</organism>
<gene>
    <name evidence="3" type="ORF">M0812_30149</name>
</gene>
<dbReference type="Proteomes" id="UP001146793">
    <property type="component" value="Unassembled WGS sequence"/>
</dbReference>
<comment type="caution">
    <text evidence="3">The sequence shown here is derived from an EMBL/GenBank/DDBJ whole genome shotgun (WGS) entry which is preliminary data.</text>
</comment>
<dbReference type="AlphaFoldDB" id="A0AAV7Y180"/>
<feature type="compositionally biased region" description="Low complexity" evidence="1">
    <location>
        <begin position="154"/>
        <end position="191"/>
    </location>
</feature>
<sequence length="479" mass="55371">MFLLSNGEHNNSPKQTTLGSQKFFTRLESKTKFNKENPTPFDIPIEEYLSGESEAINFISNMIHWLIRNYRKHGIIRSTTRNSRTFYLFKGEIKIQNFQTTKCKNIYWANTKTNSNSNTERSTSESELISSDEEKDGNWNGIVFGGKQKESKINTNTNTNTDTDTDTNTNRNTNTNPISSENSENESQITSDSNTNSKKRNGSDLSSSKSKEKVSKNKNNSDTGSETNLDFDETNSGSETNSDFDDDRFQNNELEDNLYEIKYGDNEKRYFNQDLDTIIKQMDPKPTLGRQKCVYLNYLLFNTIGEWKSASHEKTLNQKCSQNLEKYDNYIQEAYEDVLLVAKMGGASFKCKISQDLNAQQTNKILKENEPKSPYRKGKEKINKDEENKKVLELEKKYLQIVDPSKLDTKNFKKTNSKTSYKSKLDTKMGFALSPNNKNIFVIRWDRKKESKYIILEFETIIEMLTALISIIFFITKKK</sequence>
<feature type="compositionally biased region" description="Polar residues" evidence="1">
    <location>
        <begin position="222"/>
        <end position="241"/>
    </location>
</feature>
<evidence type="ECO:0000256" key="1">
    <source>
        <dbReference type="SAM" id="MobiDB-lite"/>
    </source>
</evidence>
<keyword evidence="2" id="KW-1133">Transmembrane helix</keyword>
<feature type="region of interest" description="Disordered" evidence="1">
    <location>
        <begin position="112"/>
        <end position="250"/>
    </location>
</feature>
<feature type="transmembrane region" description="Helical" evidence="2">
    <location>
        <begin position="453"/>
        <end position="475"/>
    </location>
</feature>
<protein>
    <submittedName>
        <fullName evidence="3">Uncharacterized protein</fullName>
    </submittedName>
</protein>
<feature type="compositionally biased region" description="Low complexity" evidence="1">
    <location>
        <begin position="112"/>
        <end position="127"/>
    </location>
</feature>
<proteinExistence type="predicted"/>
<evidence type="ECO:0000313" key="4">
    <source>
        <dbReference type="Proteomes" id="UP001146793"/>
    </source>
</evidence>
<evidence type="ECO:0000313" key="3">
    <source>
        <dbReference type="EMBL" id="KAJ3423616.1"/>
    </source>
</evidence>
<evidence type="ECO:0000256" key="2">
    <source>
        <dbReference type="SAM" id="Phobius"/>
    </source>
</evidence>
<reference evidence="3" key="1">
    <citation type="submission" date="2022-08" db="EMBL/GenBank/DDBJ databases">
        <title>Novel sulphate-reducing endosymbionts in the free-living metamonad Anaeramoeba.</title>
        <authorList>
            <person name="Jerlstrom-Hultqvist J."/>
            <person name="Cepicka I."/>
            <person name="Gallot-Lavallee L."/>
            <person name="Salas-Leiva D."/>
            <person name="Curtis B.A."/>
            <person name="Zahonova K."/>
            <person name="Pipaliya S."/>
            <person name="Dacks J."/>
            <person name="Roger A.J."/>
        </authorList>
    </citation>
    <scope>NUCLEOTIDE SEQUENCE</scope>
    <source>
        <strain evidence="3">Busselton2</strain>
    </source>
</reference>
<keyword evidence="2" id="KW-0472">Membrane</keyword>